<evidence type="ECO:0000259" key="5">
    <source>
        <dbReference type="SMART" id="SM00732"/>
    </source>
</evidence>
<protein>
    <submittedName>
        <fullName evidence="6">Putative holliday junction resolvase yggf</fullName>
    </submittedName>
</protein>
<dbReference type="NCBIfam" id="TIGR00250">
    <property type="entry name" value="RNAse_H_YqgF"/>
    <property type="match status" value="1"/>
</dbReference>
<dbReference type="CDD" id="cd16964">
    <property type="entry name" value="YqgF"/>
    <property type="match status" value="1"/>
</dbReference>
<sequence length="138" mass="15550">MKEERILAIDYGTKRIGLAITDPLKIFAIPFDTLPNDNSTIPAIIKVINEKNVNQIILGYPVKESGEESSISWLIIKFKKELESKSGIEIQLVDERYSSDIASQKILESVKSKKKRRDKSLIDKSAAAVILEEYLNSL</sequence>
<dbReference type="InterPro" id="IPR012337">
    <property type="entry name" value="RNaseH-like_sf"/>
</dbReference>
<evidence type="ECO:0000313" key="6">
    <source>
        <dbReference type="EMBL" id="KUG24920.1"/>
    </source>
</evidence>
<name>A0A0W8FVI0_9ZZZZ</name>
<dbReference type="Gene3D" id="3.30.420.140">
    <property type="entry name" value="YqgF/RNase H-like domain"/>
    <property type="match status" value="1"/>
</dbReference>
<dbReference type="InterPro" id="IPR005227">
    <property type="entry name" value="YqgF"/>
</dbReference>
<dbReference type="PANTHER" id="PTHR33317:SF4">
    <property type="entry name" value="POLYNUCLEOTIDYL TRANSFERASE, RIBONUCLEASE H-LIKE SUPERFAMILY PROTEIN"/>
    <property type="match status" value="1"/>
</dbReference>
<dbReference type="PANTHER" id="PTHR33317">
    <property type="entry name" value="POLYNUCLEOTIDYL TRANSFERASE, RIBONUCLEASE H-LIKE SUPERFAMILY PROTEIN"/>
    <property type="match status" value="1"/>
</dbReference>
<dbReference type="SMART" id="SM00732">
    <property type="entry name" value="YqgFc"/>
    <property type="match status" value="1"/>
</dbReference>
<dbReference type="AlphaFoldDB" id="A0A0W8FVI0"/>
<keyword evidence="4" id="KW-0378">Hydrolase</keyword>
<comment type="caution">
    <text evidence="6">The sequence shown here is derived from an EMBL/GenBank/DDBJ whole genome shotgun (WGS) entry which is preliminary data.</text>
</comment>
<dbReference type="EMBL" id="LNQE01000798">
    <property type="protein sequence ID" value="KUG24920.1"/>
    <property type="molecule type" value="Genomic_DNA"/>
</dbReference>
<gene>
    <name evidence="6" type="ORF">ASZ90_005263</name>
</gene>
<organism evidence="6">
    <name type="scientific">hydrocarbon metagenome</name>
    <dbReference type="NCBI Taxonomy" id="938273"/>
    <lineage>
        <taxon>unclassified sequences</taxon>
        <taxon>metagenomes</taxon>
        <taxon>ecological metagenomes</taxon>
    </lineage>
</organism>
<dbReference type="HAMAP" id="MF_00651">
    <property type="entry name" value="Nuclease_YqgF"/>
    <property type="match status" value="1"/>
</dbReference>
<keyword evidence="2" id="KW-0690">Ribosome biogenesis</keyword>
<dbReference type="GO" id="GO:0016787">
    <property type="term" value="F:hydrolase activity"/>
    <property type="evidence" value="ECO:0007669"/>
    <property type="project" value="UniProtKB-KW"/>
</dbReference>
<dbReference type="InterPro" id="IPR037027">
    <property type="entry name" value="YqgF/RNaseH-like_dom_sf"/>
</dbReference>
<evidence type="ECO:0000256" key="1">
    <source>
        <dbReference type="ARBA" id="ARBA00022490"/>
    </source>
</evidence>
<evidence type="ECO:0000256" key="2">
    <source>
        <dbReference type="ARBA" id="ARBA00022517"/>
    </source>
</evidence>
<feature type="domain" description="YqgF/RNase H-like" evidence="5">
    <location>
        <begin position="4"/>
        <end position="102"/>
    </location>
</feature>
<reference evidence="6" key="1">
    <citation type="journal article" date="2015" name="Proc. Natl. Acad. Sci. U.S.A.">
        <title>Networks of energetic and metabolic interactions define dynamics in microbial communities.</title>
        <authorList>
            <person name="Embree M."/>
            <person name="Liu J.K."/>
            <person name="Al-Bassam M.M."/>
            <person name="Zengler K."/>
        </authorList>
    </citation>
    <scope>NUCLEOTIDE SEQUENCE</scope>
</reference>
<proteinExistence type="inferred from homology"/>
<keyword evidence="3" id="KW-0540">Nuclease</keyword>
<dbReference type="GO" id="GO:0004518">
    <property type="term" value="F:nuclease activity"/>
    <property type="evidence" value="ECO:0007669"/>
    <property type="project" value="UniProtKB-KW"/>
</dbReference>
<dbReference type="SUPFAM" id="SSF53098">
    <property type="entry name" value="Ribonuclease H-like"/>
    <property type="match status" value="1"/>
</dbReference>
<dbReference type="Pfam" id="PF03652">
    <property type="entry name" value="RuvX"/>
    <property type="match status" value="1"/>
</dbReference>
<dbReference type="InterPro" id="IPR006641">
    <property type="entry name" value="YqgF/RNaseH-like_dom"/>
</dbReference>
<evidence type="ECO:0000256" key="4">
    <source>
        <dbReference type="ARBA" id="ARBA00022801"/>
    </source>
</evidence>
<keyword evidence="1" id="KW-0963">Cytoplasm</keyword>
<evidence type="ECO:0000256" key="3">
    <source>
        <dbReference type="ARBA" id="ARBA00022722"/>
    </source>
</evidence>
<accession>A0A0W8FVI0</accession>
<dbReference type="GO" id="GO:0005829">
    <property type="term" value="C:cytosol"/>
    <property type="evidence" value="ECO:0007669"/>
    <property type="project" value="TreeGrafter"/>
</dbReference>
<dbReference type="GO" id="GO:0000967">
    <property type="term" value="P:rRNA 5'-end processing"/>
    <property type="evidence" value="ECO:0007669"/>
    <property type="project" value="TreeGrafter"/>
</dbReference>